<dbReference type="RefSeq" id="WP_203944681.1">
    <property type="nucleotide sequence ID" value="NZ_BOOR01000017.1"/>
</dbReference>
<keyword evidence="10" id="KW-1185">Reference proteome</keyword>
<evidence type="ECO:0000256" key="6">
    <source>
        <dbReference type="SAM" id="MobiDB-lite"/>
    </source>
</evidence>
<name>A0A8J3V1F2_9ACTN</name>
<dbReference type="NCBIfam" id="TIGR02937">
    <property type="entry name" value="sigma70-ECF"/>
    <property type="match status" value="1"/>
</dbReference>
<evidence type="ECO:0000256" key="1">
    <source>
        <dbReference type="ARBA" id="ARBA00010641"/>
    </source>
</evidence>
<dbReference type="InterPro" id="IPR013325">
    <property type="entry name" value="RNA_pol_sigma_r2"/>
</dbReference>
<comment type="subunit">
    <text evidence="2">Interacts transiently with the RNA polymerase catalytic core formed by RpoA, RpoB, RpoC and RpoZ (2 alpha, 1 beta, 1 beta' and 1 omega subunit) to form the RNA polymerase holoenzyme that can initiate transcription.</text>
</comment>
<keyword evidence="3" id="KW-0805">Transcription regulation</keyword>
<keyword evidence="5" id="KW-0804">Transcription</keyword>
<accession>A0A8J3V1F2</accession>
<feature type="domain" description="RNA polymerase sigma-70 region 2" evidence="7">
    <location>
        <begin position="21"/>
        <end position="78"/>
    </location>
</feature>
<reference evidence="9" key="1">
    <citation type="submission" date="2021-01" db="EMBL/GenBank/DDBJ databases">
        <title>Whole genome shotgun sequence of Planotetraspora thailandica NBRC 104271.</title>
        <authorList>
            <person name="Komaki H."/>
            <person name="Tamura T."/>
        </authorList>
    </citation>
    <scope>NUCLEOTIDE SEQUENCE</scope>
    <source>
        <strain evidence="9">NBRC 104271</strain>
    </source>
</reference>
<dbReference type="SUPFAM" id="SSF88946">
    <property type="entry name" value="Sigma2 domain of RNA polymerase sigma factors"/>
    <property type="match status" value="1"/>
</dbReference>
<evidence type="ECO:0000259" key="8">
    <source>
        <dbReference type="Pfam" id="PF08281"/>
    </source>
</evidence>
<evidence type="ECO:0000313" key="9">
    <source>
        <dbReference type="EMBL" id="GII54460.1"/>
    </source>
</evidence>
<dbReference type="PANTHER" id="PTHR30173">
    <property type="entry name" value="SIGMA 19 FACTOR"/>
    <property type="match status" value="1"/>
</dbReference>
<feature type="compositionally biased region" description="Basic and acidic residues" evidence="6">
    <location>
        <begin position="296"/>
        <end position="308"/>
    </location>
</feature>
<dbReference type="Pfam" id="PF04542">
    <property type="entry name" value="Sigma70_r2"/>
    <property type="match status" value="1"/>
</dbReference>
<dbReference type="InterPro" id="IPR013249">
    <property type="entry name" value="RNA_pol_sigma70_r4_t2"/>
</dbReference>
<comment type="similarity">
    <text evidence="1">Belongs to the sigma-70 factor family. ECF subfamily.</text>
</comment>
<dbReference type="SUPFAM" id="SSF88659">
    <property type="entry name" value="Sigma3 and sigma4 domains of RNA polymerase sigma factors"/>
    <property type="match status" value="1"/>
</dbReference>
<feature type="domain" description="RNA polymerase sigma factor 70 region 4 type 2" evidence="8">
    <location>
        <begin position="116"/>
        <end position="167"/>
    </location>
</feature>
<dbReference type="InterPro" id="IPR032710">
    <property type="entry name" value="NTF2-like_dom_sf"/>
</dbReference>
<proteinExistence type="inferred from homology"/>
<dbReference type="InterPro" id="IPR052704">
    <property type="entry name" value="ECF_Sigma-70_Domain"/>
</dbReference>
<evidence type="ECO:0000256" key="3">
    <source>
        <dbReference type="ARBA" id="ARBA00023015"/>
    </source>
</evidence>
<evidence type="ECO:0000313" key="10">
    <source>
        <dbReference type="Proteomes" id="UP000605992"/>
    </source>
</evidence>
<dbReference type="PANTHER" id="PTHR30173:SF36">
    <property type="entry name" value="ECF RNA POLYMERASE SIGMA FACTOR SIGJ"/>
    <property type="match status" value="1"/>
</dbReference>
<comment type="caution">
    <text evidence="9">The sequence shown here is derived from an EMBL/GenBank/DDBJ whole genome shotgun (WGS) entry which is preliminary data.</text>
</comment>
<sequence>MHAEFLEQDNALEQAASAFVELRPRLFGIAYRMLGSAAEAEDIIQEVWLRWQNTDRATIENPPAFLALITTRLAINVAQSARVRREAYIGPWLPEPIDTSLDPTVGAERGEALELAFLLLLERLKPTERAAYVLREAFDYPYPQIAEILQVSPVNVRQLVSRARRHLNAARHEPVDKTEHRRLLATFLAAAQTGNIAALESLFAADVVSTSDGGGVRGAARFPLLGARVAKFVAAFAPRFWSEADFTWVEANGRAGVLVPRGRTGVTLLTIEASPQGIHHLMWIVNPAKLDAFERSRSRGRHHVDSGHAARLRQPLDTGADPHLGAS</sequence>
<evidence type="ECO:0000256" key="4">
    <source>
        <dbReference type="ARBA" id="ARBA00023082"/>
    </source>
</evidence>
<keyword evidence="4" id="KW-0731">Sigma factor</keyword>
<protein>
    <submittedName>
        <fullName evidence="9">RNA polymerase sigma factor</fullName>
    </submittedName>
</protein>
<dbReference type="EMBL" id="BOOR01000017">
    <property type="protein sequence ID" value="GII54460.1"/>
    <property type="molecule type" value="Genomic_DNA"/>
</dbReference>
<dbReference type="AlphaFoldDB" id="A0A8J3V1F2"/>
<evidence type="ECO:0000256" key="2">
    <source>
        <dbReference type="ARBA" id="ARBA00011344"/>
    </source>
</evidence>
<dbReference type="Pfam" id="PF08281">
    <property type="entry name" value="Sigma70_r4_2"/>
    <property type="match status" value="1"/>
</dbReference>
<dbReference type="Gene3D" id="1.10.1740.10">
    <property type="match status" value="1"/>
</dbReference>
<dbReference type="GO" id="GO:0003677">
    <property type="term" value="F:DNA binding"/>
    <property type="evidence" value="ECO:0007669"/>
    <property type="project" value="InterPro"/>
</dbReference>
<gene>
    <name evidence="9" type="ORF">Pth03_28490</name>
</gene>
<dbReference type="InterPro" id="IPR007627">
    <property type="entry name" value="RNA_pol_sigma70_r2"/>
</dbReference>
<feature type="region of interest" description="Disordered" evidence="6">
    <location>
        <begin position="296"/>
        <end position="327"/>
    </location>
</feature>
<dbReference type="Gene3D" id="1.10.10.10">
    <property type="entry name" value="Winged helix-like DNA-binding domain superfamily/Winged helix DNA-binding domain"/>
    <property type="match status" value="1"/>
</dbReference>
<dbReference type="GO" id="GO:0006352">
    <property type="term" value="P:DNA-templated transcription initiation"/>
    <property type="evidence" value="ECO:0007669"/>
    <property type="project" value="InterPro"/>
</dbReference>
<dbReference type="GO" id="GO:0016987">
    <property type="term" value="F:sigma factor activity"/>
    <property type="evidence" value="ECO:0007669"/>
    <property type="project" value="UniProtKB-KW"/>
</dbReference>
<dbReference type="InterPro" id="IPR013324">
    <property type="entry name" value="RNA_pol_sigma_r3/r4-like"/>
</dbReference>
<dbReference type="Proteomes" id="UP000605992">
    <property type="component" value="Unassembled WGS sequence"/>
</dbReference>
<dbReference type="InterPro" id="IPR014303">
    <property type="entry name" value="RNA_pol_sigma-70_ECF"/>
</dbReference>
<evidence type="ECO:0000256" key="5">
    <source>
        <dbReference type="ARBA" id="ARBA00023163"/>
    </source>
</evidence>
<dbReference type="InterPro" id="IPR036388">
    <property type="entry name" value="WH-like_DNA-bd_sf"/>
</dbReference>
<dbReference type="NCBIfam" id="TIGR02957">
    <property type="entry name" value="SigX4"/>
    <property type="match status" value="1"/>
</dbReference>
<dbReference type="SUPFAM" id="SSF54427">
    <property type="entry name" value="NTF2-like"/>
    <property type="match status" value="1"/>
</dbReference>
<dbReference type="Gene3D" id="3.10.450.50">
    <property type="match status" value="1"/>
</dbReference>
<evidence type="ECO:0000259" key="7">
    <source>
        <dbReference type="Pfam" id="PF04542"/>
    </source>
</evidence>
<dbReference type="InterPro" id="IPR014284">
    <property type="entry name" value="RNA_pol_sigma-70_dom"/>
</dbReference>
<organism evidence="9 10">
    <name type="scientific">Planotetraspora thailandica</name>
    <dbReference type="NCBI Taxonomy" id="487172"/>
    <lineage>
        <taxon>Bacteria</taxon>
        <taxon>Bacillati</taxon>
        <taxon>Actinomycetota</taxon>
        <taxon>Actinomycetes</taxon>
        <taxon>Streptosporangiales</taxon>
        <taxon>Streptosporangiaceae</taxon>
        <taxon>Planotetraspora</taxon>
    </lineage>
</organism>